<feature type="transmembrane region" description="Helical" evidence="6">
    <location>
        <begin position="403"/>
        <end position="427"/>
    </location>
</feature>
<dbReference type="Pfam" id="PF01943">
    <property type="entry name" value="Polysacc_synt"/>
    <property type="match status" value="1"/>
</dbReference>
<keyword evidence="2" id="KW-1003">Cell membrane</keyword>
<evidence type="ECO:0000256" key="2">
    <source>
        <dbReference type="ARBA" id="ARBA00022475"/>
    </source>
</evidence>
<comment type="subcellular location">
    <subcellularLocation>
        <location evidence="1">Cell membrane</location>
        <topology evidence="1">Multi-pass membrane protein</topology>
    </subcellularLocation>
</comment>
<feature type="transmembrane region" description="Helical" evidence="6">
    <location>
        <begin position="7"/>
        <end position="28"/>
    </location>
</feature>
<feature type="transmembrane region" description="Helical" evidence="6">
    <location>
        <begin position="466"/>
        <end position="489"/>
    </location>
</feature>
<organism evidence="7 8">
    <name type="scientific">Bifidobacterium jacchi</name>
    <dbReference type="NCBI Taxonomy" id="2490545"/>
    <lineage>
        <taxon>Bacteria</taxon>
        <taxon>Bacillati</taxon>
        <taxon>Actinomycetota</taxon>
        <taxon>Actinomycetes</taxon>
        <taxon>Bifidobacteriales</taxon>
        <taxon>Bifidobacteriaceae</taxon>
        <taxon>Bifidobacterium</taxon>
    </lineage>
</organism>
<evidence type="ECO:0000313" key="7">
    <source>
        <dbReference type="EMBL" id="KAB5607523.1"/>
    </source>
</evidence>
<comment type="caution">
    <text evidence="7">The sequence shown here is derived from an EMBL/GenBank/DDBJ whole genome shotgun (WGS) entry which is preliminary data.</text>
</comment>
<feature type="transmembrane region" description="Helical" evidence="6">
    <location>
        <begin position="162"/>
        <end position="179"/>
    </location>
</feature>
<dbReference type="OrthoDB" id="3224024at2"/>
<feature type="transmembrane region" description="Helical" evidence="6">
    <location>
        <begin position="378"/>
        <end position="397"/>
    </location>
</feature>
<dbReference type="InterPro" id="IPR002797">
    <property type="entry name" value="Polysacc_synth"/>
</dbReference>
<dbReference type="PANTHER" id="PTHR30250:SF26">
    <property type="entry name" value="PSMA PROTEIN"/>
    <property type="match status" value="1"/>
</dbReference>
<reference evidence="7 8" key="1">
    <citation type="journal article" date="2019" name="Int. J. Syst. Evol. Microbiol.">
        <title>Bifidobacterium jacchi sp. nov., isolated from the faeces of a baby common marmoset (Callithrix jacchus).</title>
        <authorList>
            <person name="Modesto M."/>
            <person name="Watanabe K."/>
            <person name="Arita M."/>
            <person name="Satti M."/>
            <person name="Oki K."/>
            <person name="Sciavilla P."/>
            <person name="Patavino C."/>
            <person name="Camma C."/>
            <person name="Michelini S."/>
            <person name="Sgorbati B."/>
            <person name="Mattarelli P."/>
        </authorList>
    </citation>
    <scope>NUCLEOTIDE SEQUENCE [LARGE SCALE GENOMIC DNA]</scope>
    <source>
        <strain evidence="7 8">MRM 9.3</strain>
    </source>
</reference>
<feature type="transmembrane region" description="Helical" evidence="6">
    <location>
        <begin position="305"/>
        <end position="326"/>
    </location>
</feature>
<evidence type="ECO:0008006" key="9">
    <source>
        <dbReference type="Google" id="ProtNLM"/>
    </source>
</evidence>
<accession>A0A5N5RK25</accession>
<feature type="transmembrane region" description="Helical" evidence="6">
    <location>
        <begin position="346"/>
        <end position="366"/>
    </location>
</feature>
<feature type="transmembrane region" description="Helical" evidence="6">
    <location>
        <begin position="128"/>
        <end position="150"/>
    </location>
</feature>
<evidence type="ECO:0000256" key="4">
    <source>
        <dbReference type="ARBA" id="ARBA00022989"/>
    </source>
</evidence>
<feature type="transmembrane region" description="Helical" evidence="6">
    <location>
        <begin position="242"/>
        <end position="261"/>
    </location>
</feature>
<evidence type="ECO:0000256" key="3">
    <source>
        <dbReference type="ARBA" id="ARBA00022692"/>
    </source>
</evidence>
<evidence type="ECO:0000256" key="6">
    <source>
        <dbReference type="SAM" id="Phobius"/>
    </source>
</evidence>
<keyword evidence="5 6" id="KW-0472">Membrane</keyword>
<dbReference type="Proteomes" id="UP000326336">
    <property type="component" value="Unassembled WGS sequence"/>
</dbReference>
<keyword evidence="8" id="KW-1185">Reference proteome</keyword>
<keyword evidence="4 6" id="KW-1133">Transmembrane helix</keyword>
<dbReference type="InterPro" id="IPR050833">
    <property type="entry name" value="Poly_Biosynth_Transport"/>
</dbReference>
<dbReference type="AlphaFoldDB" id="A0A5N5RK25"/>
<keyword evidence="3 6" id="KW-0812">Transmembrane</keyword>
<evidence type="ECO:0000256" key="5">
    <source>
        <dbReference type="ARBA" id="ARBA00023136"/>
    </source>
</evidence>
<dbReference type="GO" id="GO:0005886">
    <property type="term" value="C:plasma membrane"/>
    <property type="evidence" value="ECO:0007669"/>
    <property type="project" value="UniProtKB-SubCell"/>
</dbReference>
<name>A0A5N5RK25_9BIFI</name>
<evidence type="ECO:0000256" key="1">
    <source>
        <dbReference type="ARBA" id="ARBA00004651"/>
    </source>
</evidence>
<dbReference type="RefSeq" id="WP_151916542.1">
    <property type="nucleotide sequence ID" value="NZ_RQSP01000010.1"/>
</dbReference>
<feature type="transmembrane region" description="Helical" evidence="6">
    <location>
        <begin position="40"/>
        <end position="63"/>
    </location>
</feature>
<sequence>MGERKRLAVNMIANVIAFGVQFGVSFVLTPYIIRTLGAEAYGFVPLANNFIGYTNIITVALNSMASRFISIEINRGNNAKANEYFNSVLVANIILALILLIPSVAVVLCVNDFLNIPAGLVGDVQLTFMFSFIGLIGGLVLSVFGCAFFIRNRLDLSARRGIEGNVIRAVVLIALFTLLQPKIYFVTATMLIVNVWIWATNVYYTRKLVPELRLNRGKFRWGAVKELLSSGVWNSVNELSTVLLTMLDLLLMNMFVGAQAAGEYSLVKMLPTFIQQIVVMMVGVFIPQFTIYYAKRQQGKLLDSIMFSIKVMGAVLTIPLGYLIIFGGDFYRVWVPGQDANLLQTLSILTLAPLIVTCSINTIYNVYTVTNKLKVPALVWLVIGVVNVLLVIVLLKFTSLGIWTIPLVSFVMVLARNLTFTPIYAAHCLEVPWTTFYKAIFRGCLCVTSVMVISVAYRFVHVPTGWFGLIVAAAVCGALALCANVVIAFDKAERAEFIGLVRGKIGGKLSRR</sequence>
<feature type="transmembrane region" description="Helical" evidence="6">
    <location>
        <begin position="273"/>
        <end position="293"/>
    </location>
</feature>
<feature type="transmembrane region" description="Helical" evidence="6">
    <location>
        <begin position="185"/>
        <end position="204"/>
    </location>
</feature>
<dbReference type="EMBL" id="RQSP01000010">
    <property type="protein sequence ID" value="KAB5607523.1"/>
    <property type="molecule type" value="Genomic_DNA"/>
</dbReference>
<protein>
    <recommendedName>
        <fullName evidence="9">Polysaccharide biosynthesis protein</fullName>
    </recommendedName>
</protein>
<gene>
    <name evidence="7" type="ORF">EHS19_04210</name>
</gene>
<feature type="transmembrane region" description="Helical" evidence="6">
    <location>
        <begin position="84"/>
        <end position="108"/>
    </location>
</feature>
<dbReference type="PANTHER" id="PTHR30250">
    <property type="entry name" value="PST FAMILY PREDICTED COLANIC ACID TRANSPORTER"/>
    <property type="match status" value="1"/>
</dbReference>
<feature type="transmembrane region" description="Helical" evidence="6">
    <location>
        <begin position="439"/>
        <end position="460"/>
    </location>
</feature>
<evidence type="ECO:0000313" key="8">
    <source>
        <dbReference type="Proteomes" id="UP000326336"/>
    </source>
</evidence>
<proteinExistence type="predicted"/>